<sequence>MYNTWNRVVHISPLQAFLPVEVYIERTLSIKLVDRAFQFDFIEWKLDNHDGLLTRPEYVAAGLVFLVKLGYIDGAMPWKAFIINRLQGGVGVWGPEAPAVSEAEGTITYHGRNRNAPGGKASRGGKKAKAAPKKAKKVYGATSDLTKHELMIGSAKGRRIQAKTTSDAVRLIAERNGFKGGSLIIQETGDKIEGADIPEGMSDGQYLADLADKFQFIYKIENSTLHWHSPVWQGAEAELVRVLTYGAGDSILSLSLDGDFRLPMPSKVTAKARDPMRHMTVAVDGTHGEFSRRADIAAMIVELPNDGARSQTLLRDEVGPTIGSVGAISRKIQQRFLQRHWNAFQINVTVVGDPVLLATKLVEIRGTGCPLVDRKWYIDEAEHIIGANDYRTTLKLKYPPKKPAYNKTCQWMAVATDPKRGATTRRPNVAALVVVGRCQGRKQRAAPATIRQLQETAARL</sequence>
<gene>
    <name evidence="1" type="ORF">TM448A00064_0058</name>
    <name evidence="2" type="ORF">TM448B00061_0067</name>
</gene>
<organism evidence="1">
    <name type="scientific">viral metagenome</name>
    <dbReference type="NCBI Taxonomy" id="1070528"/>
    <lineage>
        <taxon>unclassified sequences</taxon>
        <taxon>metagenomes</taxon>
        <taxon>organismal metagenomes</taxon>
    </lineage>
</organism>
<dbReference type="AlphaFoldDB" id="A0A6H1Z8V2"/>
<evidence type="ECO:0000313" key="1">
    <source>
        <dbReference type="EMBL" id="QJA43879.1"/>
    </source>
</evidence>
<name>A0A6H1Z8V2_9ZZZZ</name>
<dbReference type="EMBL" id="MT143971">
    <property type="protein sequence ID" value="QJA43879.1"/>
    <property type="molecule type" value="Genomic_DNA"/>
</dbReference>
<evidence type="ECO:0000313" key="2">
    <source>
        <dbReference type="EMBL" id="QJH93447.1"/>
    </source>
</evidence>
<reference evidence="1" key="1">
    <citation type="submission" date="2020-03" db="EMBL/GenBank/DDBJ databases">
        <title>The deep terrestrial virosphere.</title>
        <authorList>
            <person name="Holmfeldt K."/>
            <person name="Nilsson E."/>
            <person name="Simone D."/>
            <person name="Lopez-Fernandez M."/>
            <person name="Wu X."/>
            <person name="de Brujin I."/>
            <person name="Lundin D."/>
            <person name="Andersson A."/>
            <person name="Bertilsson S."/>
            <person name="Dopson M."/>
        </authorList>
    </citation>
    <scope>NUCLEOTIDE SEQUENCE</scope>
    <source>
        <strain evidence="1">TM448A00064</strain>
        <strain evidence="2">TM448B00061</strain>
    </source>
</reference>
<dbReference type="EMBL" id="MT144588">
    <property type="protein sequence ID" value="QJH93447.1"/>
    <property type="molecule type" value="Genomic_DNA"/>
</dbReference>
<proteinExistence type="predicted"/>
<protein>
    <submittedName>
        <fullName evidence="1">Uncharacterized protein</fullName>
    </submittedName>
</protein>
<accession>A0A6H1Z8V2</accession>